<dbReference type="InterPro" id="IPR052761">
    <property type="entry name" value="Fungal_Detox/Toxin_TFs"/>
</dbReference>
<gene>
    <name evidence="8" type="ORF">ASPCAL13954</name>
</gene>
<evidence type="ECO:0000256" key="3">
    <source>
        <dbReference type="ARBA" id="ARBA00023125"/>
    </source>
</evidence>
<dbReference type="CDD" id="cd12148">
    <property type="entry name" value="fungal_TF_MHR"/>
    <property type="match status" value="1"/>
</dbReference>
<dbReference type="GO" id="GO:0008270">
    <property type="term" value="F:zinc ion binding"/>
    <property type="evidence" value="ECO:0007669"/>
    <property type="project" value="InterPro"/>
</dbReference>
<evidence type="ECO:0000313" key="8">
    <source>
        <dbReference type="EMBL" id="CEL10845.1"/>
    </source>
</evidence>
<feature type="region of interest" description="Disordered" evidence="6">
    <location>
        <begin position="684"/>
        <end position="715"/>
    </location>
</feature>
<dbReference type="PANTHER" id="PTHR47425">
    <property type="entry name" value="FARB-RELATED"/>
    <property type="match status" value="1"/>
</dbReference>
<evidence type="ECO:0000256" key="4">
    <source>
        <dbReference type="ARBA" id="ARBA00023163"/>
    </source>
</evidence>
<feature type="compositionally biased region" description="Basic and acidic residues" evidence="6">
    <location>
        <begin position="703"/>
        <end position="712"/>
    </location>
</feature>
<dbReference type="SUPFAM" id="SSF57701">
    <property type="entry name" value="Zn2/Cys6 DNA-binding domain"/>
    <property type="match status" value="1"/>
</dbReference>
<dbReference type="Gene3D" id="4.10.240.10">
    <property type="entry name" value="Zn(2)-C6 fungal-type DNA-binding domain"/>
    <property type="match status" value="1"/>
</dbReference>
<dbReference type="Pfam" id="PF04082">
    <property type="entry name" value="Fungal_trans"/>
    <property type="match status" value="1"/>
</dbReference>
<dbReference type="InterPro" id="IPR007219">
    <property type="entry name" value="XnlR_reg_dom"/>
</dbReference>
<dbReference type="InterPro" id="IPR001138">
    <property type="entry name" value="Zn2Cys6_DnaBD"/>
</dbReference>
<evidence type="ECO:0000256" key="2">
    <source>
        <dbReference type="ARBA" id="ARBA00023015"/>
    </source>
</evidence>
<proteinExistence type="predicted"/>
<evidence type="ECO:0000256" key="1">
    <source>
        <dbReference type="ARBA" id="ARBA00022723"/>
    </source>
</evidence>
<name>A0A0U5GHZ8_ASPCI</name>
<dbReference type="EMBL" id="CDMC01000021">
    <property type="protein sequence ID" value="CEL10845.1"/>
    <property type="molecule type" value="Genomic_DNA"/>
</dbReference>
<evidence type="ECO:0000256" key="6">
    <source>
        <dbReference type="SAM" id="MobiDB-lite"/>
    </source>
</evidence>
<evidence type="ECO:0000256" key="5">
    <source>
        <dbReference type="ARBA" id="ARBA00023242"/>
    </source>
</evidence>
<feature type="region of interest" description="Disordered" evidence="6">
    <location>
        <begin position="570"/>
        <end position="597"/>
    </location>
</feature>
<protein>
    <recommendedName>
        <fullName evidence="7">Zn(2)-C6 fungal-type domain-containing protein</fullName>
    </recommendedName>
</protein>
<dbReference type="InterPro" id="IPR036864">
    <property type="entry name" value="Zn2-C6_fun-type_DNA-bd_sf"/>
</dbReference>
<dbReference type="PROSITE" id="PS50048">
    <property type="entry name" value="ZN2_CY6_FUNGAL_2"/>
    <property type="match status" value="1"/>
</dbReference>
<accession>A0A0U5GHZ8</accession>
<keyword evidence="9" id="KW-1185">Reference proteome</keyword>
<dbReference type="SMART" id="SM00906">
    <property type="entry name" value="Fungal_trans"/>
    <property type="match status" value="1"/>
</dbReference>
<feature type="domain" description="Zn(2)-C6 fungal-type" evidence="7">
    <location>
        <begin position="11"/>
        <end position="44"/>
    </location>
</feature>
<keyword evidence="5" id="KW-0539">Nucleus</keyword>
<dbReference type="Proteomes" id="UP000054771">
    <property type="component" value="Unassembled WGS sequence"/>
</dbReference>
<dbReference type="PROSITE" id="PS00463">
    <property type="entry name" value="ZN2_CY6_FUNGAL_1"/>
    <property type="match status" value="1"/>
</dbReference>
<evidence type="ECO:0000259" key="7">
    <source>
        <dbReference type="PROSITE" id="PS50048"/>
    </source>
</evidence>
<dbReference type="GO" id="GO:0000981">
    <property type="term" value="F:DNA-binding transcription factor activity, RNA polymerase II-specific"/>
    <property type="evidence" value="ECO:0007669"/>
    <property type="project" value="InterPro"/>
</dbReference>
<dbReference type="CDD" id="cd00067">
    <property type="entry name" value="GAL4"/>
    <property type="match status" value="1"/>
</dbReference>
<dbReference type="GO" id="GO:0003677">
    <property type="term" value="F:DNA binding"/>
    <property type="evidence" value="ECO:0007669"/>
    <property type="project" value="UniProtKB-KW"/>
</dbReference>
<dbReference type="OMA" id="TNFTYMY"/>
<keyword evidence="2" id="KW-0805">Transcription regulation</keyword>
<feature type="compositionally biased region" description="Low complexity" evidence="6">
    <location>
        <begin position="578"/>
        <end position="590"/>
    </location>
</feature>
<evidence type="ECO:0000313" key="9">
    <source>
        <dbReference type="Proteomes" id="UP000054771"/>
    </source>
</evidence>
<keyword evidence="4" id="KW-0804">Transcription</keyword>
<dbReference type="AlphaFoldDB" id="A0A0U5GHZ8"/>
<reference evidence="9" key="1">
    <citation type="journal article" date="2016" name="Genome Announc.">
        <title>Draft genome sequences of fungus Aspergillus calidoustus.</title>
        <authorList>
            <person name="Horn F."/>
            <person name="Linde J."/>
            <person name="Mattern D.J."/>
            <person name="Walther G."/>
            <person name="Guthke R."/>
            <person name="Scherlach K."/>
            <person name="Martin K."/>
            <person name="Brakhage A.A."/>
            <person name="Petzke L."/>
            <person name="Valiante V."/>
        </authorList>
    </citation>
    <scope>NUCLEOTIDE SEQUENCE [LARGE SCALE GENOMIC DNA]</scope>
    <source>
        <strain evidence="9">SF006504</strain>
    </source>
</reference>
<dbReference type="PANTHER" id="PTHR47425:SF2">
    <property type="entry name" value="FARB-RELATED"/>
    <property type="match status" value="1"/>
</dbReference>
<dbReference type="STRING" id="454130.A0A0U5GHZ8"/>
<feature type="region of interest" description="Disordered" evidence="6">
    <location>
        <begin position="816"/>
        <end position="847"/>
    </location>
</feature>
<keyword evidence="1" id="KW-0479">Metal-binding</keyword>
<organism evidence="8 9">
    <name type="scientific">Aspergillus calidoustus</name>
    <dbReference type="NCBI Taxonomy" id="454130"/>
    <lineage>
        <taxon>Eukaryota</taxon>
        <taxon>Fungi</taxon>
        <taxon>Dikarya</taxon>
        <taxon>Ascomycota</taxon>
        <taxon>Pezizomycotina</taxon>
        <taxon>Eurotiomycetes</taxon>
        <taxon>Eurotiomycetidae</taxon>
        <taxon>Eurotiales</taxon>
        <taxon>Aspergillaceae</taxon>
        <taxon>Aspergillus</taxon>
        <taxon>Aspergillus subgen. Nidulantes</taxon>
    </lineage>
</organism>
<dbReference type="OrthoDB" id="5041285at2759"/>
<sequence length="847" mass="94052">MLRRTRRAPKACSWCHHRKVRCDASIRGCPCTRCRQDGRPECVLRGKLPRNFAGFVGAQPGNQDTNTVNQTNPHLERIRALAFEADGREISSSLSPSTNLPGHVSFTHYPFLEMRGMTTLDREDIAFLASKGCLGVPEESVLDEFVRQYFLHIHPTSPVIDEAEFWRVYRNPAAAGRKRISLFVFQAIIFAGSPYVSAETIRKCGFPDKRSARNTLYKRVKALYDLHAEDRPHPQAQGSVILTLHTSANEPQISSLWLTRAIQNAMIIGCQPGPTEDIDPSLKKRLWWAIILRDRSICLGLRRRPQVTSFDMGMVAELPDEDDFADEINNSPVYSPEIKRMMLKVLQEQCRLAVLLSEMITFVFASHGIAAPSLTLEQFQEELGKIARTKAAMQRWEACSPLHQWTEGKAPEAVTLFTNFTYMYYQTARIDLAHYEALLLENHLMFSGKNYINQLWSAGNTLRDAMSRLTSIMEYFGREGRAQNLPLSVLAYVAMPLVLTAIDLKLSPSAAEMDRRRRRLDSLGEIVRHSGRVYDVTDFVTAGTNHILRLAYMTSQHLFLRFDQDSHTPQITGTAKRGGSPPSASSNPSGTGMEVMDSATASRANTWHEAFLRYPRAYLLISTSVDYSLAVGRLPYDSALPELVRCIPPIGFGIRLPWTINTPQPEVSARRLLRNDSLSYLPSHAAGGAGSSGVRGVTPGSEHTGHDVHTLPDDDVSVRTFPDAGTDFAIPIPPTTTTSALPTIGTTTATATTQNIHPPDPIHSTNTNEINLDYLYIEPDNNSSMLDHTAEFDRMQFQQLAQGFDPLISSWVQEYFGDNTGSGSPGAGGQGQGHSPAMEMDGLSLGS</sequence>
<feature type="compositionally biased region" description="Gly residues" evidence="6">
    <location>
        <begin position="823"/>
        <end position="832"/>
    </location>
</feature>
<dbReference type="GO" id="GO:0006351">
    <property type="term" value="P:DNA-templated transcription"/>
    <property type="evidence" value="ECO:0007669"/>
    <property type="project" value="InterPro"/>
</dbReference>
<keyword evidence="3" id="KW-0238">DNA-binding</keyword>